<evidence type="ECO:0000256" key="6">
    <source>
        <dbReference type="ARBA" id="ARBA00022837"/>
    </source>
</evidence>
<evidence type="ECO:0000256" key="11">
    <source>
        <dbReference type="ARBA" id="ARBA00023283"/>
    </source>
</evidence>
<dbReference type="InterPro" id="IPR000823">
    <property type="entry name" value="Peroxidase_pln"/>
</dbReference>
<evidence type="ECO:0000256" key="7">
    <source>
        <dbReference type="ARBA" id="ARBA00023002"/>
    </source>
</evidence>
<dbReference type="OrthoDB" id="673951at2759"/>
<dbReference type="GO" id="GO:0140825">
    <property type="term" value="F:lactoperoxidase activity"/>
    <property type="evidence" value="ECO:0007669"/>
    <property type="project" value="UniProtKB-EC"/>
</dbReference>
<evidence type="ECO:0000256" key="13">
    <source>
        <dbReference type="PIRSR" id="PIRSR600823-1"/>
    </source>
</evidence>
<reference evidence="20 21" key="1">
    <citation type="journal article" date="2010" name="Nature">
        <title>Genome sequencing and analysis of the model grass Brachypodium distachyon.</title>
        <authorList>
            <consortium name="International Brachypodium Initiative"/>
        </authorList>
    </citation>
    <scope>NUCLEOTIDE SEQUENCE [LARGE SCALE GENOMIC DNA]</scope>
    <source>
        <strain evidence="20">Bd21</strain>
        <strain evidence="21">cv. Bd21</strain>
    </source>
</reference>
<feature type="site" description="Transition state stabilizer" evidence="16">
    <location>
        <position position="65"/>
    </location>
</feature>
<evidence type="ECO:0000256" key="5">
    <source>
        <dbReference type="ARBA" id="ARBA00022723"/>
    </source>
</evidence>
<comment type="subcellular location">
    <subcellularLocation>
        <location evidence="18">Secreted</location>
    </subcellularLocation>
</comment>
<keyword evidence="4 18" id="KW-0349">Heme</keyword>
<comment type="catalytic activity">
    <reaction evidence="1 18">
        <text>2 a phenolic donor + H2O2 = 2 a phenolic radical donor + 2 H2O</text>
        <dbReference type="Rhea" id="RHEA:56136"/>
        <dbReference type="ChEBI" id="CHEBI:15377"/>
        <dbReference type="ChEBI" id="CHEBI:16240"/>
        <dbReference type="ChEBI" id="CHEBI:139520"/>
        <dbReference type="ChEBI" id="CHEBI:139521"/>
        <dbReference type="EC" id="1.11.1.7"/>
    </reaction>
</comment>
<dbReference type="EnsemblPlants" id="KQK03240">
    <property type="protein sequence ID" value="KQK03240"/>
    <property type="gene ID" value="BRADI_2g06497v3"/>
</dbReference>
<evidence type="ECO:0000256" key="18">
    <source>
        <dbReference type="RuleBase" id="RU362060"/>
    </source>
</evidence>
<evidence type="ECO:0000313" key="20">
    <source>
        <dbReference type="EMBL" id="KQK03240.1"/>
    </source>
</evidence>
<evidence type="ECO:0000256" key="14">
    <source>
        <dbReference type="PIRSR" id="PIRSR600823-2"/>
    </source>
</evidence>
<dbReference type="AlphaFoldDB" id="I1HD49"/>
<dbReference type="GO" id="GO:0046872">
    <property type="term" value="F:metal ion binding"/>
    <property type="evidence" value="ECO:0007669"/>
    <property type="project" value="UniProtKB-UniRule"/>
</dbReference>
<feature type="disulfide bond" evidence="17">
    <location>
        <begin position="71"/>
        <end position="76"/>
    </location>
</feature>
<keyword evidence="18" id="KW-0964">Secreted</keyword>
<dbReference type="PANTHER" id="PTHR31388">
    <property type="entry name" value="PEROXIDASE 72-RELATED"/>
    <property type="match status" value="1"/>
</dbReference>
<keyword evidence="6 15" id="KW-0106">Calcium</keyword>
<organism evidence="20">
    <name type="scientific">Brachypodium distachyon</name>
    <name type="common">Purple false brome</name>
    <name type="synonym">Trachynia distachya</name>
    <dbReference type="NCBI Taxonomy" id="15368"/>
    <lineage>
        <taxon>Eukaryota</taxon>
        <taxon>Viridiplantae</taxon>
        <taxon>Streptophyta</taxon>
        <taxon>Embryophyta</taxon>
        <taxon>Tracheophyta</taxon>
        <taxon>Spermatophyta</taxon>
        <taxon>Magnoliopsida</taxon>
        <taxon>Liliopsida</taxon>
        <taxon>Poales</taxon>
        <taxon>Poaceae</taxon>
        <taxon>BOP clade</taxon>
        <taxon>Pooideae</taxon>
        <taxon>Stipodae</taxon>
        <taxon>Brachypodieae</taxon>
        <taxon>Brachypodium</taxon>
    </lineage>
</organism>
<dbReference type="Proteomes" id="UP000008810">
    <property type="component" value="Chromosome 2"/>
</dbReference>
<feature type="binding site" evidence="15">
    <location>
        <position position="77"/>
    </location>
    <ligand>
        <name>Ca(2+)</name>
        <dbReference type="ChEBI" id="CHEBI:29108"/>
        <label>1</label>
    </ligand>
</feature>
<feature type="disulfide bond" evidence="17">
    <location>
        <begin position="203"/>
        <end position="231"/>
    </location>
</feature>
<evidence type="ECO:0000256" key="3">
    <source>
        <dbReference type="ARBA" id="ARBA00022559"/>
    </source>
</evidence>
<dbReference type="OMA" id="GWARCST"/>
<dbReference type="GO" id="GO:0006979">
    <property type="term" value="P:response to oxidative stress"/>
    <property type="evidence" value="ECO:0007669"/>
    <property type="project" value="UniProtKB-UniRule"/>
</dbReference>
<comment type="similarity">
    <text evidence="2">Belongs to the peroxidase family. Ascorbate peroxidase subfamily.</text>
</comment>
<dbReference type="InterPro" id="IPR019794">
    <property type="entry name" value="Peroxidases_AS"/>
</dbReference>
<keyword evidence="7 18" id="KW-0560">Oxidoreductase</keyword>
<dbReference type="SUPFAM" id="SSF48113">
    <property type="entry name" value="Heme-dependent peroxidases"/>
    <property type="match status" value="1"/>
</dbReference>
<keyword evidence="22" id="KW-1185">Reference proteome</keyword>
<evidence type="ECO:0000256" key="15">
    <source>
        <dbReference type="PIRSR" id="PIRSR600823-3"/>
    </source>
</evidence>
<feature type="binding site" evidence="15">
    <location>
        <position position="79"/>
    </location>
    <ligand>
        <name>Ca(2+)</name>
        <dbReference type="ChEBI" id="CHEBI:29108"/>
        <label>1</label>
    </ligand>
</feature>
<dbReference type="PRINTS" id="PR00461">
    <property type="entry name" value="PLPEROXIDASE"/>
</dbReference>
<comment type="function">
    <text evidence="18">Removal of H(2)O(2), oxidation of toxic reductants, biosynthesis and degradation of lignin, suberization, auxin catabolism, response to environmental stresses such as wounding, pathogen attack and oxidative stress.</text>
</comment>
<dbReference type="GO" id="GO:0009505">
    <property type="term" value="C:plant-type cell wall"/>
    <property type="evidence" value="ECO:0000318"/>
    <property type="project" value="GO_Central"/>
</dbReference>
<keyword evidence="8 15" id="KW-0408">Iron</keyword>
<comment type="cofactor">
    <cofactor evidence="15 18">
        <name>Ca(2+)</name>
        <dbReference type="ChEBI" id="CHEBI:29108"/>
    </cofactor>
    <text evidence="15 18">Binds 2 calcium ions per subunit.</text>
</comment>
<protein>
    <recommendedName>
        <fullName evidence="18">Peroxidase</fullName>
        <ecNumber evidence="18">1.11.1.7</ecNumber>
    </recommendedName>
</protein>
<dbReference type="GO" id="GO:0042744">
    <property type="term" value="P:hydrogen peroxide catabolic process"/>
    <property type="evidence" value="ECO:0007669"/>
    <property type="project" value="UniProtKB-KW"/>
</dbReference>
<evidence type="ECO:0000313" key="21">
    <source>
        <dbReference type="EnsemblPlants" id="KQK03240"/>
    </source>
</evidence>
<feature type="domain" description="Plant heme peroxidase family profile" evidence="19">
    <location>
        <begin position="28"/>
        <end position="327"/>
    </location>
</feature>
<dbReference type="FunFam" id="1.10.420.10:FF:000006">
    <property type="entry name" value="Peroxidase"/>
    <property type="match status" value="1"/>
</dbReference>
<evidence type="ECO:0000313" key="22">
    <source>
        <dbReference type="Proteomes" id="UP000008810"/>
    </source>
</evidence>
<evidence type="ECO:0000256" key="2">
    <source>
        <dbReference type="ARBA" id="ARBA00006873"/>
    </source>
</evidence>
<keyword evidence="12 18" id="KW-0376">Hydrogen peroxide</keyword>
<dbReference type="GO" id="GO:0020037">
    <property type="term" value="F:heme binding"/>
    <property type="evidence" value="ECO:0007669"/>
    <property type="project" value="UniProtKB-UniRule"/>
</dbReference>
<feature type="binding site" evidence="15">
    <location>
        <position position="75"/>
    </location>
    <ligand>
        <name>Ca(2+)</name>
        <dbReference type="ChEBI" id="CHEBI:29108"/>
        <label>1</label>
    </ligand>
</feature>
<keyword evidence="11" id="KW-0873">Pyrrolidone carboxylic acid</keyword>
<evidence type="ECO:0000259" key="19">
    <source>
        <dbReference type="PROSITE" id="PS50873"/>
    </source>
</evidence>
<dbReference type="EMBL" id="CM000881">
    <property type="protein sequence ID" value="KQK03240.1"/>
    <property type="molecule type" value="Genomic_DNA"/>
</dbReference>
<dbReference type="InterPro" id="IPR010255">
    <property type="entry name" value="Haem_peroxidase_sf"/>
</dbReference>
<dbReference type="InterPro" id="IPR033905">
    <property type="entry name" value="Secretory_peroxidase"/>
</dbReference>
<feature type="disulfide bond" evidence="17">
    <location>
        <begin position="38"/>
        <end position="118"/>
    </location>
</feature>
<dbReference type="GO" id="GO:0004601">
    <property type="term" value="F:peroxidase activity"/>
    <property type="evidence" value="ECO:0000318"/>
    <property type="project" value="GO_Central"/>
</dbReference>
<feature type="binding site" evidence="15">
    <location>
        <position position="70"/>
    </location>
    <ligand>
        <name>Ca(2+)</name>
        <dbReference type="ChEBI" id="CHEBI:29108"/>
        <label>1</label>
    </ligand>
</feature>
<dbReference type="EC" id="1.11.1.7" evidence="18"/>
<dbReference type="FunFam" id="1.10.520.10:FF:000001">
    <property type="entry name" value="Peroxidase"/>
    <property type="match status" value="1"/>
</dbReference>
<accession>I1HD49</accession>
<sequence length="327" mass="33737">MTSRASVTAGARVVAVVLAAAVVAVGGQLMPGFYDATCPGLPSLVRRGMAQAVQKEARMGASVLRLFFHDCFVNGCDASILLDDTANSPGEKNAGPNANSVRGYEVIDDIKAHVEASCKATVSCADILALAARDAVNLLGGPSWTVQLGRRDGRDANQYAANQNLPPPDATLPDLLARFRSKGLDARDLTALSGAHTVGWARCATFRAHVYNSSGAAIDAAFAAGLRARACPPAGGGGDGNLAPLEQRAPAAFDNGYFKDLVARRVLLRSDQELYGGGGGATDALVRAYAADGAAFAADFAAAMVKMGSLALTGNSGEVRLNCRRVN</sequence>
<feature type="binding site" description="axial binding residue" evidence="15">
    <location>
        <position position="196"/>
    </location>
    <ligand>
        <name>heme b</name>
        <dbReference type="ChEBI" id="CHEBI:60344"/>
    </ligand>
    <ligandPart>
        <name>Fe</name>
        <dbReference type="ChEBI" id="CHEBI:18248"/>
    </ligandPart>
</feature>
<evidence type="ECO:0000256" key="12">
    <source>
        <dbReference type="ARBA" id="ARBA00023324"/>
    </source>
</evidence>
<dbReference type="Pfam" id="PF00141">
    <property type="entry name" value="peroxidase"/>
    <property type="match status" value="1"/>
</dbReference>
<feature type="binding site" evidence="15">
    <location>
        <position position="73"/>
    </location>
    <ligand>
        <name>Ca(2+)</name>
        <dbReference type="ChEBI" id="CHEBI:29108"/>
        <label>1</label>
    </ligand>
</feature>
<evidence type="ECO:0000256" key="8">
    <source>
        <dbReference type="ARBA" id="ARBA00023004"/>
    </source>
</evidence>
<dbReference type="RefSeq" id="XP_003565272.1">
    <property type="nucleotide sequence ID" value="XM_003565224.4"/>
</dbReference>
<dbReference type="PANTHER" id="PTHR31388:SF208">
    <property type="entry name" value="PEROXIDASE"/>
    <property type="match status" value="1"/>
</dbReference>
<proteinExistence type="inferred from homology"/>
<keyword evidence="10" id="KW-0325">Glycoprotein</keyword>
<evidence type="ECO:0000256" key="16">
    <source>
        <dbReference type="PIRSR" id="PIRSR600823-4"/>
    </source>
</evidence>
<dbReference type="PROSITE" id="PS00436">
    <property type="entry name" value="PEROXIDASE_2"/>
    <property type="match status" value="1"/>
</dbReference>
<dbReference type="HOGENOM" id="CLU_010543_0_1_1"/>
<dbReference type="Gene3D" id="1.10.520.10">
    <property type="match status" value="1"/>
</dbReference>
<feature type="disulfide bond" evidence="17">
    <location>
        <begin position="124"/>
        <end position="323"/>
    </location>
</feature>
<dbReference type="KEGG" id="bdi:100846387"/>
<evidence type="ECO:0000256" key="9">
    <source>
        <dbReference type="ARBA" id="ARBA00023157"/>
    </source>
</evidence>
<feature type="binding site" evidence="15">
    <location>
        <position position="91"/>
    </location>
    <ligand>
        <name>Ca(2+)</name>
        <dbReference type="ChEBI" id="CHEBI:29108"/>
        <label>1</label>
    </ligand>
</feature>
<dbReference type="eggNOG" id="ENOG502QQ2M">
    <property type="taxonomic scope" value="Eukaryota"/>
</dbReference>
<dbReference type="PRINTS" id="PR00458">
    <property type="entry name" value="PEROXIDASE"/>
</dbReference>
<evidence type="ECO:0000256" key="10">
    <source>
        <dbReference type="ARBA" id="ARBA00023180"/>
    </source>
</evidence>
<keyword evidence="5 15" id="KW-0479">Metal-binding</keyword>
<name>I1HD49_BRADI</name>
<dbReference type="STRING" id="15368.I1HD49"/>
<keyword evidence="3 18" id="KW-0575">Peroxidase</keyword>
<dbReference type="InterPro" id="IPR002016">
    <property type="entry name" value="Haem_peroxidase"/>
</dbReference>
<dbReference type="Gene3D" id="1.10.420.10">
    <property type="entry name" value="Peroxidase, domain 2"/>
    <property type="match status" value="1"/>
</dbReference>
<feature type="binding site" evidence="14">
    <location>
        <position position="166"/>
    </location>
    <ligand>
        <name>substrate</name>
    </ligand>
</feature>
<dbReference type="Gramene" id="KQK03240">
    <property type="protein sequence ID" value="KQK03240"/>
    <property type="gene ID" value="BRADI_2g06497v3"/>
</dbReference>
<comment type="similarity">
    <text evidence="18">Belongs to the peroxidase family. Classical plant (class III) peroxidase subfamily.</text>
</comment>
<dbReference type="GO" id="GO:0005576">
    <property type="term" value="C:extracellular region"/>
    <property type="evidence" value="ECO:0007669"/>
    <property type="project" value="UniProtKB-SubCell"/>
</dbReference>
<gene>
    <name evidence="21" type="primary">LOC100846387</name>
    <name evidence="20" type="ORF">BRADI_2g06497v3</name>
</gene>
<keyword evidence="9 17" id="KW-1015">Disulfide bond</keyword>
<dbReference type="CDD" id="cd00693">
    <property type="entry name" value="secretory_peroxidase"/>
    <property type="match status" value="1"/>
</dbReference>
<dbReference type="PROSITE" id="PS00435">
    <property type="entry name" value="PEROXIDASE_1"/>
    <property type="match status" value="1"/>
</dbReference>
<dbReference type="PROSITE" id="PS50873">
    <property type="entry name" value="PEROXIDASE_4"/>
    <property type="match status" value="1"/>
</dbReference>
<reference evidence="21" key="3">
    <citation type="submission" date="2018-08" db="UniProtKB">
        <authorList>
            <consortium name="EnsemblPlants"/>
        </authorList>
    </citation>
    <scope>IDENTIFICATION</scope>
    <source>
        <strain evidence="21">cv. Bd21</strain>
    </source>
</reference>
<dbReference type="GeneID" id="100846387"/>
<feature type="binding site" evidence="15">
    <location>
        <position position="254"/>
    </location>
    <ligand>
        <name>Ca(2+)</name>
        <dbReference type="ChEBI" id="CHEBI:29108"/>
        <label>2</label>
    </ligand>
</feature>
<feature type="active site" description="Proton acceptor" evidence="13">
    <location>
        <position position="69"/>
    </location>
</feature>
<dbReference type="InterPro" id="IPR019793">
    <property type="entry name" value="Peroxidases_heam-ligand_BS"/>
</dbReference>
<comment type="cofactor">
    <cofactor evidence="15 18">
        <name>heme b</name>
        <dbReference type="ChEBI" id="CHEBI:60344"/>
    </cofactor>
    <text evidence="15 18">Binds 1 heme b (iron(II)-protoporphyrin IX) group per subunit.</text>
</comment>
<evidence type="ECO:0000256" key="17">
    <source>
        <dbReference type="PIRSR" id="PIRSR600823-5"/>
    </source>
</evidence>
<evidence type="ECO:0000256" key="4">
    <source>
        <dbReference type="ARBA" id="ARBA00022617"/>
    </source>
</evidence>
<feature type="binding site" evidence="15">
    <location>
        <position position="197"/>
    </location>
    <ligand>
        <name>Ca(2+)</name>
        <dbReference type="ChEBI" id="CHEBI:29108"/>
        <label>2</label>
    </ligand>
</feature>
<evidence type="ECO:0000256" key="1">
    <source>
        <dbReference type="ARBA" id="ARBA00000189"/>
    </source>
</evidence>
<reference evidence="20" key="2">
    <citation type="submission" date="2017-06" db="EMBL/GenBank/DDBJ databases">
        <title>WGS assembly of Brachypodium distachyon.</title>
        <authorList>
            <consortium name="The International Brachypodium Initiative"/>
            <person name="Lucas S."/>
            <person name="Harmon-Smith M."/>
            <person name="Lail K."/>
            <person name="Tice H."/>
            <person name="Grimwood J."/>
            <person name="Bruce D."/>
            <person name="Barry K."/>
            <person name="Shu S."/>
            <person name="Lindquist E."/>
            <person name="Wang M."/>
            <person name="Pitluck S."/>
            <person name="Vogel J.P."/>
            <person name="Garvin D.F."/>
            <person name="Mockler T.C."/>
            <person name="Schmutz J."/>
            <person name="Rokhsar D."/>
            <person name="Bevan M.W."/>
        </authorList>
    </citation>
    <scope>NUCLEOTIDE SEQUENCE</scope>
    <source>
        <strain evidence="20">Bd21</strain>
    </source>
</reference>